<reference evidence="1" key="1">
    <citation type="submission" date="2021-03" db="EMBL/GenBank/DDBJ databases">
        <authorList>
            <person name="Wang G."/>
        </authorList>
    </citation>
    <scope>NUCLEOTIDE SEQUENCE</scope>
    <source>
        <strain evidence="1">KCTC 12899</strain>
    </source>
</reference>
<name>A0A8J7QB62_9BACT</name>
<dbReference type="RefSeq" id="WP_207862275.1">
    <property type="nucleotide sequence ID" value="NZ_JAFREP010000033.1"/>
</dbReference>
<keyword evidence="2" id="KW-1185">Reference proteome</keyword>
<dbReference type="Proteomes" id="UP000664417">
    <property type="component" value="Unassembled WGS sequence"/>
</dbReference>
<protein>
    <submittedName>
        <fullName evidence="1">Uncharacterized protein</fullName>
    </submittedName>
</protein>
<sequence length="356" mass="40226">MVSKVHWLIGLLLFPLGFSAQELEIQEDLTVGRVVFEVRVVDRLGQPVAGLQAENFQLKIGKKAVPILDCEWVDRRLPVERAVVDPDWKPELEQTDHAFIDEMGPLPGEPGYGKEKFTVVFFQGSINPERLSGMVRSRGFTQQVVDSLPTDGYTAVFSFHSHLQMKSDFTRDTDILEDALWEAVQSDPEVVFYAANYPTLTPYFSEERGREVADVETAFLELARALRNFNGAKNLIFVGWGIGSWSPSAGMRYNGTYYRAVEELIEADVSVFSLDLTLADYHSLAEGMAKLSVQTGGAYWSLFRWPNRAVKMINGTMAGHYTLTYEHPTGLRKNAKYRLRLKNARGSLVVRDPYNR</sequence>
<comment type="caution">
    <text evidence="1">The sequence shown here is derived from an EMBL/GenBank/DDBJ whole genome shotgun (WGS) entry which is preliminary data.</text>
</comment>
<organism evidence="1 2">
    <name type="scientific">Acanthopleuribacter pedis</name>
    <dbReference type="NCBI Taxonomy" id="442870"/>
    <lineage>
        <taxon>Bacteria</taxon>
        <taxon>Pseudomonadati</taxon>
        <taxon>Acidobacteriota</taxon>
        <taxon>Holophagae</taxon>
        <taxon>Acanthopleuribacterales</taxon>
        <taxon>Acanthopleuribacteraceae</taxon>
        <taxon>Acanthopleuribacter</taxon>
    </lineage>
</organism>
<dbReference type="EMBL" id="JAFREP010000033">
    <property type="protein sequence ID" value="MBO1322306.1"/>
    <property type="molecule type" value="Genomic_DNA"/>
</dbReference>
<dbReference type="AlphaFoldDB" id="A0A8J7QB62"/>
<evidence type="ECO:0000313" key="1">
    <source>
        <dbReference type="EMBL" id="MBO1322306.1"/>
    </source>
</evidence>
<accession>A0A8J7QB62</accession>
<evidence type="ECO:0000313" key="2">
    <source>
        <dbReference type="Proteomes" id="UP000664417"/>
    </source>
</evidence>
<proteinExistence type="predicted"/>
<gene>
    <name evidence="1" type="ORF">J3U88_27785</name>
</gene>